<dbReference type="EMBL" id="CP045275">
    <property type="protein sequence ID" value="QJX81250.1"/>
    <property type="molecule type" value="Genomic_DNA"/>
</dbReference>
<proteinExistence type="predicted"/>
<reference evidence="2 3" key="1">
    <citation type="submission" date="2019-10" db="EMBL/GenBank/DDBJ databases">
        <title>Complete genome sequences for adaption low water activity.</title>
        <authorList>
            <person name="Zhao L."/>
            <person name="Zhong J."/>
        </authorList>
    </citation>
    <scope>NUCLEOTIDE SEQUENCE [LARGE SCALE GENOMIC DNA]</scope>
    <source>
        <strain evidence="2 3">FDU301</strain>
        <plasmid evidence="3">pfdu301c</plasmid>
    </source>
</reference>
<dbReference type="RefSeq" id="WP_098239855.1">
    <property type="nucleotide sequence ID" value="NZ_CP045275.1"/>
</dbReference>
<dbReference type="Proteomes" id="UP000501076">
    <property type="component" value="Plasmid pFDU301C"/>
</dbReference>
<dbReference type="AlphaFoldDB" id="A0A6M6E357"/>
<evidence type="ECO:0000313" key="2">
    <source>
        <dbReference type="EMBL" id="QJX81250.1"/>
    </source>
</evidence>
<feature type="region of interest" description="Disordered" evidence="1">
    <location>
        <begin position="53"/>
        <end position="83"/>
    </location>
</feature>
<geneLocation type="plasmid" evidence="3">
    <name>pfdu301c</name>
</geneLocation>
<keyword evidence="2" id="KW-0614">Plasmid</keyword>
<evidence type="ECO:0000256" key="1">
    <source>
        <dbReference type="SAM" id="MobiDB-lite"/>
    </source>
</evidence>
<gene>
    <name evidence="2" type="ORF">FDZ14_34665</name>
</gene>
<organism evidence="2 3">
    <name type="scientific">Priestia megaterium</name>
    <name type="common">Bacillus megaterium</name>
    <dbReference type="NCBI Taxonomy" id="1404"/>
    <lineage>
        <taxon>Bacteria</taxon>
        <taxon>Bacillati</taxon>
        <taxon>Bacillota</taxon>
        <taxon>Bacilli</taxon>
        <taxon>Bacillales</taxon>
        <taxon>Bacillaceae</taxon>
        <taxon>Priestia</taxon>
    </lineage>
</organism>
<feature type="compositionally biased region" description="Polar residues" evidence="1">
    <location>
        <begin position="69"/>
        <end position="83"/>
    </location>
</feature>
<name>A0A6M6E357_PRIMG</name>
<sequence length="83" mass="9679">MTISQKELKKSKDLVEKLLKVNGNKYNDWLHQQHQQFIEENQDLILQALSAFTGQEEEEEEKSEPKVTEQVSVRPQSIPVTQN</sequence>
<protein>
    <submittedName>
        <fullName evidence="2">Uncharacterized protein</fullName>
    </submittedName>
</protein>
<evidence type="ECO:0000313" key="3">
    <source>
        <dbReference type="Proteomes" id="UP000501076"/>
    </source>
</evidence>
<accession>A0A6M6E357</accession>